<protein>
    <submittedName>
        <fullName evidence="2">Uncharacterized protein</fullName>
    </submittedName>
</protein>
<reference evidence="2" key="1">
    <citation type="submission" date="2022-11" db="UniProtKB">
        <authorList>
            <consortium name="WormBaseParasite"/>
        </authorList>
    </citation>
    <scope>IDENTIFICATION</scope>
</reference>
<name>A0A915IUS2_ROMCU</name>
<keyword evidence="1" id="KW-1185">Reference proteome</keyword>
<organism evidence="1 2">
    <name type="scientific">Romanomermis culicivorax</name>
    <name type="common">Nematode worm</name>
    <dbReference type="NCBI Taxonomy" id="13658"/>
    <lineage>
        <taxon>Eukaryota</taxon>
        <taxon>Metazoa</taxon>
        <taxon>Ecdysozoa</taxon>
        <taxon>Nematoda</taxon>
        <taxon>Enoplea</taxon>
        <taxon>Dorylaimia</taxon>
        <taxon>Mermithida</taxon>
        <taxon>Mermithoidea</taxon>
        <taxon>Mermithidae</taxon>
        <taxon>Romanomermis</taxon>
    </lineage>
</organism>
<dbReference type="AlphaFoldDB" id="A0A915IUS2"/>
<accession>A0A915IUS2</accession>
<evidence type="ECO:0000313" key="2">
    <source>
        <dbReference type="WBParaSite" id="nRc.2.0.1.t17567-RA"/>
    </source>
</evidence>
<dbReference type="Proteomes" id="UP000887565">
    <property type="component" value="Unplaced"/>
</dbReference>
<proteinExistence type="predicted"/>
<sequence>MADGVEVAERYCCCVGGVALFLHHLNLPAADCFDDEERFPVGGAVSDDVENPLVVEDPPGNSSPLADQFLISEKSYSTPVLKWFAVLQKIYDQEHALLVDISVKLRTKTPNNRANKLDVDRVEADAAAAAAADAAIDPKFD</sequence>
<evidence type="ECO:0000313" key="1">
    <source>
        <dbReference type="Proteomes" id="UP000887565"/>
    </source>
</evidence>
<dbReference type="WBParaSite" id="nRc.2.0.1.t17567-RA">
    <property type="protein sequence ID" value="nRc.2.0.1.t17567-RA"/>
    <property type="gene ID" value="nRc.2.0.1.g17567"/>
</dbReference>